<dbReference type="EMBL" id="LHYD01000020">
    <property type="protein sequence ID" value="KXB05308.1"/>
    <property type="molecule type" value="Genomic_DNA"/>
</dbReference>
<evidence type="ECO:0008006" key="3">
    <source>
        <dbReference type="Google" id="ProtNLM"/>
    </source>
</evidence>
<keyword evidence="2" id="KW-1185">Reference proteome</keyword>
<proteinExistence type="predicted"/>
<gene>
    <name evidence="1" type="ORF">AKJ50_01300</name>
</gene>
<accession>A0A133VFT1</accession>
<evidence type="ECO:0000313" key="2">
    <source>
        <dbReference type="Proteomes" id="UP000070311"/>
    </source>
</evidence>
<protein>
    <recommendedName>
        <fullName evidence="3">DUF4162 domain-containing protein</fullName>
    </recommendedName>
</protein>
<dbReference type="Proteomes" id="UP000070311">
    <property type="component" value="Unassembled WGS sequence"/>
</dbReference>
<comment type="caution">
    <text evidence="1">The sequence shown here is derived from an EMBL/GenBank/DDBJ whole genome shotgun (WGS) entry which is preliminary data.</text>
</comment>
<reference evidence="1 2" key="1">
    <citation type="journal article" date="2016" name="Sci. Rep.">
        <title>Metabolic traits of an uncultured archaeal lineage -MSBL1- from brine pools of the Red Sea.</title>
        <authorList>
            <person name="Mwirichia R."/>
            <person name="Alam I."/>
            <person name="Rashid M."/>
            <person name="Vinu M."/>
            <person name="Ba-Alawi W."/>
            <person name="Anthony Kamau A."/>
            <person name="Kamanda Ngugi D."/>
            <person name="Goker M."/>
            <person name="Klenk H.P."/>
            <person name="Bajic V."/>
            <person name="Stingl U."/>
        </authorList>
    </citation>
    <scope>NUCLEOTIDE SEQUENCE [LARGE SCALE GENOMIC DNA]</scope>
    <source>
        <strain evidence="1">SCGC-AAA382A13</strain>
    </source>
</reference>
<evidence type="ECO:0000313" key="1">
    <source>
        <dbReference type="EMBL" id="KXB05308.1"/>
    </source>
</evidence>
<sequence length="76" mass="9218">SLKNKRGKIVRVKIEGDPEDFDGPEDMRVEDGRWIRFVVREDINCWIEKLSKFNVLDLEVHNFSLEDIFMHYYEEE</sequence>
<dbReference type="AlphaFoldDB" id="A0A133VFT1"/>
<feature type="non-terminal residue" evidence="1">
    <location>
        <position position="1"/>
    </location>
</feature>
<name>A0A133VFT1_9EURY</name>
<organism evidence="1 2">
    <name type="scientific">candidate division MSBL1 archaeon SCGC-AAA382A13</name>
    <dbReference type="NCBI Taxonomy" id="1698279"/>
    <lineage>
        <taxon>Archaea</taxon>
        <taxon>Methanobacteriati</taxon>
        <taxon>Methanobacteriota</taxon>
        <taxon>candidate division MSBL1</taxon>
    </lineage>
</organism>